<evidence type="ECO:0000313" key="6">
    <source>
        <dbReference type="Proteomes" id="UP001354989"/>
    </source>
</evidence>
<dbReference type="PANTHER" id="PTHR43280">
    <property type="entry name" value="ARAC-FAMILY TRANSCRIPTIONAL REGULATOR"/>
    <property type="match status" value="1"/>
</dbReference>
<dbReference type="PRINTS" id="PR00032">
    <property type="entry name" value="HTHARAC"/>
</dbReference>
<dbReference type="RefSeq" id="WP_338399230.1">
    <property type="nucleotide sequence ID" value="NZ_AP025297.1"/>
</dbReference>
<keyword evidence="1" id="KW-0805">Transcription regulation</keyword>
<evidence type="ECO:0000259" key="4">
    <source>
        <dbReference type="PROSITE" id="PS01124"/>
    </source>
</evidence>
<feature type="domain" description="HTH araC/xylS-type" evidence="4">
    <location>
        <begin position="200"/>
        <end position="298"/>
    </location>
</feature>
<gene>
    <name evidence="5" type="ORF">PEPS_43280</name>
</gene>
<dbReference type="Pfam" id="PF12833">
    <property type="entry name" value="HTH_18"/>
    <property type="match status" value="1"/>
</dbReference>
<evidence type="ECO:0000256" key="2">
    <source>
        <dbReference type="ARBA" id="ARBA00023125"/>
    </source>
</evidence>
<evidence type="ECO:0000256" key="1">
    <source>
        <dbReference type="ARBA" id="ARBA00023015"/>
    </source>
</evidence>
<dbReference type="InterPro" id="IPR009057">
    <property type="entry name" value="Homeodomain-like_sf"/>
</dbReference>
<dbReference type="InterPro" id="IPR018060">
    <property type="entry name" value="HTH_AraC"/>
</dbReference>
<keyword evidence="5" id="KW-0614">Plasmid</keyword>
<dbReference type="EMBL" id="AP025297">
    <property type="protein sequence ID" value="BDD02048.1"/>
    <property type="molecule type" value="Genomic_DNA"/>
</dbReference>
<dbReference type="SUPFAM" id="SSF46689">
    <property type="entry name" value="Homeodomain-like"/>
    <property type="match status" value="2"/>
</dbReference>
<dbReference type="PROSITE" id="PS01124">
    <property type="entry name" value="HTH_ARAC_FAMILY_2"/>
    <property type="match status" value="1"/>
</dbReference>
<sequence>MALEKVRPKKGDPAEIEQLFPNYDLQIHCCRYWWLQNWEFEELSFPYWRVYYNNHQGAVIIQNEKEYRLTPDKVIIIPPNTSYATRLHDHPIPRNGFSLTGGRFTEQGTGMNGAKESNILHLFIHFNIGMPYDNCAEGIFELEVTPQIKKNIEEVKRLLNYEHTKFSLHSSLTIQSLISHLLTKLPNKLWQLESRDHRVIDVLNFIDNNISEELTNPFLAEKAKMATNSFTRLFTEEIGMSPQKYVKKKRIDKACILLHHSSQTIDQIAFDLGFNDRYHFSKSFKQLTSKSPAKYRKEYGV</sequence>
<evidence type="ECO:0000256" key="3">
    <source>
        <dbReference type="ARBA" id="ARBA00023163"/>
    </source>
</evidence>
<name>A0ABN6LFW7_9BACT</name>
<organism evidence="5 6">
    <name type="scientific">Persicobacter psychrovividus</name>
    <dbReference type="NCBI Taxonomy" id="387638"/>
    <lineage>
        <taxon>Bacteria</taxon>
        <taxon>Pseudomonadati</taxon>
        <taxon>Bacteroidota</taxon>
        <taxon>Cytophagia</taxon>
        <taxon>Cytophagales</taxon>
        <taxon>Persicobacteraceae</taxon>
        <taxon>Persicobacter</taxon>
    </lineage>
</organism>
<dbReference type="PANTHER" id="PTHR43280:SF28">
    <property type="entry name" value="HTH-TYPE TRANSCRIPTIONAL ACTIVATOR RHAS"/>
    <property type="match status" value="1"/>
</dbReference>
<reference evidence="5 6" key="1">
    <citation type="submission" date="2021-12" db="EMBL/GenBank/DDBJ databases">
        <title>Genome sequencing of bacteria with rrn-lacking chromosome and rrn-plasmid.</title>
        <authorList>
            <person name="Anda M."/>
            <person name="Iwasaki W."/>
        </authorList>
    </citation>
    <scope>NUCLEOTIDE SEQUENCE [LARGE SCALE GENOMIC DNA]</scope>
    <source>
        <strain evidence="5 6">NBRC 101262</strain>
        <plasmid evidence="5 6">pPP5</plasmid>
    </source>
</reference>
<dbReference type="SMART" id="SM00342">
    <property type="entry name" value="HTH_ARAC"/>
    <property type="match status" value="1"/>
</dbReference>
<keyword evidence="2" id="KW-0238">DNA-binding</keyword>
<dbReference type="InterPro" id="IPR020449">
    <property type="entry name" value="Tscrpt_reg_AraC-type_HTH"/>
</dbReference>
<evidence type="ECO:0000313" key="5">
    <source>
        <dbReference type="EMBL" id="BDD02048.1"/>
    </source>
</evidence>
<keyword evidence="3" id="KW-0804">Transcription</keyword>
<dbReference type="InterPro" id="IPR018062">
    <property type="entry name" value="HTH_AraC-typ_CS"/>
</dbReference>
<proteinExistence type="predicted"/>
<dbReference type="Proteomes" id="UP001354989">
    <property type="component" value="Plasmid pPP5"/>
</dbReference>
<protein>
    <recommendedName>
        <fullName evidence="4">HTH araC/xylS-type domain-containing protein</fullName>
    </recommendedName>
</protein>
<geneLocation type="plasmid" evidence="5 6">
    <name>pPP5</name>
</geneLocation>
<accession>A0ABN6LFW7</accession>
<dbReference type="PROSITE" id="PS00041">
    <property type="entry name" value="HTH_ARAC_FAMILY_1"/>
    <property type="match status" value="1"/>
</dbReference>
<dbReference type="Gene3D" id="1.10.10.60">
    <property type="entry name" value="Homeodomain-like"/>
    <property type="match status" value="2"/>
</dbReference>
<keyword evidence="6" id="KW-1185">Reference proteome</keyword>